<keyword evidence="2" id="KW-1185">Reference proteome</keyword>
<organism evidence="1 2">
    <name type="scientific">Marasmius tenuissimus</name>
    <dbReference type="NCBI Taxonomy" id="585030"/>
    <lineage>
        <taxon>Eukaryota</taxon>
        <taxon>Fungi</taxon>
        <taxon>Dikarya</taxon>
        <taxon>Basidiomycota</taxon>
        <taxon>Agaricomycotina</taxon>
        <taxon>Agaricomycetes</taxon>
        <taxon>Agaricomycetidae</taxon>
        <taxon>Agaricales</taxon>
        <taxon>Marasmiineae</taxon>
        <taxon>Marasmiaceae</taxon>
        <taxon>Marasmius</taxon>
    </lineage>
</organism>
<dbReference type="Proteomes" id="UP001437256">
    <property type="component" value="Unassembled WGS sequence"/>
</dbReference>
<evidence type="ECO:0000313" key="1">
    <source>
        <dbReference type="EMBL" id="KAL0058277.1"/>
    </source>
</evidence>
<protein>
    <submittedName>
        <fullName evidence="1">Uncharacterized protein</fullName>
    </submittedName>
</protein>
<feature type="non-terminal residue" evidence="1">
    <location>
        <position position="138"/>
    </location>
</feature>
<sequence length="138" mass="15974">MHSDRDRVKVWYMAIECEDSLPKPADAHNLRMHLGYINALQETKILDVRRSIASHENCPFRGEIKDVYKPHSLSDDVLQEIDLHLRTILQEKPLNEFAVKVSGRRSVREALRTSYHPKPPDTLDCLILIVEPPKTHES</sequence>
<accession>A0ABR2Z9C5</accession>
<reference evidence="1 2" key="1">
    <citation type="submission" date="2024-05" db="EMBL/GenBank/DDBJ databases">
        <title>A draft genome resource for the thread blight pathogen Marasmius tenuissimus strain MS-2.</title>
        <authorList>
            <person name="Yulfo-Soto G.E."/>
            <person name="Baruah I.K."/>
            <person name="Amoako-Attah I."/>
            <person name="Bukari Y."/>
            <person name="Meinhardt L.W."/>
            <person name="Bailey B.A."/>
            <person name="Cohen S.P."/>
        </authorList>
    </citation>
    <scope>NUCLEOTIDE SEQUENCE [LARGE SCALE GENOMIC DNA]</scope>
    <source>
        <strain evidence="1 2">MS-2</strain>
    </source>
</reference>
<evidence type="ECO:0000313" key="2">
    <source>
        <dbReference type="Proteomes" id="UP001437256"/>
    </source>
</evidence>
<proteinExistence type="predicted"/>
<gene>
    <name evidence="1" type="ORF">AAF712_015065</name>
</gene>
<dbReference type="EMBL" id="JBBXMP010000340">
    <property type="protein sequence ID" value="KAL0058277.1"/>
    <property type="molecule type" value="Genomic_DNA"/>
</dbReference>
<name>A0ABR2Z9C5_9AGAR</name>
<comment type="caution">
    <text evidence="1">The sequence shown here is derived from an EMBL/GenBank/DDBJ whole genome shotgun (WGS) entry which is preliminary data.</text>
</comment>